<evidence type="ECO:0000256" key="1">
    <source>
        <dbReference type="ARBA" id="ARBA00009437"/>
    </source>
</evidence>
<gene>
    <name evidence="6" type="ORF">C9I94_08110</name>
</gene>
<evidence type="ECO:0000259" key="5">
    <source>
        <dbReference type="PROSITE" id="PS50931"/>
    </source>
</evidence>
<evidence type="ECO:0000313" key="6">
    <source>
        <dbReference type="EMBL" id="PSW25595.1"/>
    </source>
</evidence>
<sequence length="294" mass="33144">MISLDDMMVFAKVAEKQSFTQAADELGIGKARVSQIITKLEKSLNTRLLHRTTRSLSLTDAGARYYEKCRAISELVAEANSEILEVDQVPSGTIRISTPSTAMVNILSEFLHQYPEIKLDIIESDSYSNLIESRCDIALRASSDLEDSSLYAIKLGYFCDMLCASPTYLANQQKIETSEDLLHLDWISHHIVHGDKQLRLTNHRGQVTLLPHSPKVQVRTSASVKEFVLNDLGFAIMPSFTVKKELAQGKLIRILPDVHDLQIPIYAVYQEKALMPLRIRTLIDFLKQHEEAFG</sequence>
<dbReference type="Proteomes" id="UP000240481">
    <property type="component" value="Unassembled WGS sequence"/>
</dbReference>
<dbReference type="CDD" id="cd08422">
    <property type="entry name" value="PBP2_CrgA_like"/>
    <property type="match status" value="1"/>
</dbReference>
<protein>
    <submittedName>
        <fullName evidence="6">LysR family transcriptional regulator</fullName>
    </submittedName>
</protein>
<dbReference type="InterPro" id="IPR036390">
    <property type="entry name" value="WH_DNA-bd_sf"/>
</dbReference>
<dbReference type="AlphaFoldDB" id="A0A0J8VF81"/>
<dbReference type="Pfam" id="PF03466">
    <property type="entry name" value="LysR_substrate"/>
    <property type="match status" value="1"/>
</dbReference>
<dbReference type="PANTHER" id="PTHR30537:SF5">
    <property type="entry name" value="HTH-TYPE TRANSCRIPTIONAL ACTIVATOR TTDR-RELATED"/>
    <property type="match status" value="1"/>
</dbReference>
<comment type="similarity">
    <text evidence="1">Belongs to the LysR transcriptional regulatory family.</text>
</comment>
<evidence type="ECO:0000313" key="7">
    <source>
        <dbReference type="Proteomes" id="UP000240481"/>
    </source>
</evidence>
<dbReference type="InterPro" id="IPR000847">
    <property type="entry name" value="LysR_HTH_N"/>
</dbReference>
<dbReference type="InterPro" id="IPR036388">
    <property type="entry name" value="WH-like_DNA-bd_sf"/>
</dbReference>
<comment type="caution">
    <text evidence="6">The sequence shown here is derived from an EMBL/GenBank/DDBJ whole genome shotgun (WGS) entry which is preliminary data.</text>
</comment>
<dbReference type="SUPFAM" id="SSF46785">
    <property type="entry name" value="Winged helix' DNA-binding domain"/>
    <property type="match status" value="1"/>
</dbReference>
<proteinExistence type="inferred from homology"/>
<dbReference type="PANTHER" id="PTHR30537">
    <property type="entry name" value="HTH-TYPE TRANSCRIPTIONAL REGULATOR"/>
    <property type="match status" value="1"/>
</dbReference>
<dbReference type="GO" id="GO:0003700">
    <property type="term" value="F:DNA-binding transcription factor activity"/>
    <property type="evidence" value="ECO:0007669"/>
    <property type="project" value="InterPro"/>
</dbReference>
<dbReference type="InterPro" id="IPR058163">
    <property type="entry name" value="LysR-type_TF_proteobact-type"/>
</dbReference>
<keyword evidence="2" id="KW-0805">Transcription regulation</keyword>
<dbReference type="PROSITE" id="PS50931">
    <property type="entry name" value="HTH_LYSR"/>
    <property type="match status" value="1"/>
</dbReference>
<dbReference type="SUPFAM" id="SSF53850">
    <property type="entry name" value="Periplasmic binding protein-like II"/>
    <property type="match status" value="1"/>
</dbReference>
<dbReference type="FunFam" id="1.10.10.10:FF:000001">
    <property type="entry name" value="LysR family transcriptional regulator"/>
    <property type="match status" value="1"/>
</dbReference>
<dbReference type="InterPro" id="IPR005119">
    <property type="entry name" value="LysR_subst-bd"/>
</dbReference>
<keyword evidence="4" id="KW-0804">Transcription</keyword>
<evidence type="ECO:0000256" key="4">
    <source>
        <dbReference type="ARBA" id="ARBA00023163"/>
    </source>
</evidence>
<dbReference type="Gene3D" id="1.10.10.10">
    <property type="entry name" value="Winged helix-like DNA-binding domain superfamily/Winged helix DNA-binding domain"/>
    <property type="match status" value="1"/>
</dbReference>
<dbReference type="OrthoDB" id="6183733at2"/>
<organism evidence="6 7">
    <name type="scientific">Photobacterium swingsii</name>
    <dbReference type="NCBI Taxonomy" id="680026"/>
    <lineage>
        <taxon>Bacteria</taxon>
        <taxon>Pseudomonadati</taxon>
        <taxon>Pseudomonadota</taxon>
        <taxon>Gammaproteobacteria</taxon>
        <taxon>Vibrionales</taxon>
        <taxon>Vibrionaceae</taxon>
        <taxon>Photobacterium</taxon>
    </lineage>
</organism>
<dbReference type="Pfam" id="PF00126">
    <property type="entry name" value="HTH_1"/>
    <property type="match status" value="1"/>
</dbReference>
<dbReference type="GO" id="GO:0003677">
    <property type="term" value="F:DNA binding"/>
    <property type="evidence" value="ECO:0007669"/>
    <property type="project" value="UniProtKB-KW"/>
</dbReference>
<keyword evidence="3" id="KW-0238">DNA-binding</keyword>
<dbReference type="RefSeq" id="WP_048897615.1">
    <property type="nucleotide sequence ID" value="NZ_AP024853.1"/>
</dbReference>
<dbReference type="Gene3D" id="3.40.190.290">
    <property type="match status" value="1"/>
</dbReference>
<name>A0A0J8VF81_9GAMM</name>
<evidence type="ECO:0000256" key="3">
    <source>
        <dbReference type="ARBA" id="ARBA00023125"/>
    </source>
</evidence>
<dbReference type="EMBL" id="PYLZ01000003">
    <property type="protein sequence ID" value="PSW25595.1"/>
    <property type="molecule type" value="Genomic_DNA"/>
</dbReference>
<dbReference type="STRING" id="680026.AB733_04205"/>
<accession>A0A0J8VF81</accession>
<reference evidence="6 7" key="1">
    <citation type="submission" date="2018-01" db="EMBL/GenBank/DDBJ databases">
        <title>Whole genome sequencing of Histamine producing bacteria.</title>
        <authorList>
            <person name="Butler K."/>
        </authorList>
    </citation>
    <scope>NUCLEOTIDE SEQUENCE [LARGE SCALE GENOMIC DNA]</scope>
    <source>
        <strain evidence="6 7">DSM 24669</strain>
    </source>
</reference>
<evidence type="ECO:0000256" key="2">
    <source>
        <dbReference type="ARBA" id="ARBA00023015"/>
    </source>
</evidence>
<feature type="domain" description="HTH lysR-type" evidence="5">
    <location>
        <begin position="2"/>
        <end position="59"/>
    </location>
</feature>
<keyword evidence="7" id="KW-1185">Reference proteome</keyword>